<sequence>MCPAYAKLSPQYTDLFKPPTPALYLVNRQLSAEANEILYSMNTMHFEEPEDIHNHLEAIGTINKAYIRSISIWFDYRTIEQRRRDRISTLGTSSDWAKALLGSGLMKLKKIEISTECIGASDYSSYYPSMDPAMERAIKYLFQQNQDGTTRHLMLTRFHYEDRKRFPGNWRVTMTQFVPEWADDPDYAGLMPIPPPEYLDDECRPITSAKYRRMSELCSLS</sequence>
<comment type="caution">
    <text evidence="1">The sequence shown here is derived from an EMBL/GenBank/DDBJ whole genome shotgun (WGS) entry which is preliminary data.</text>
</comment>
<proteinExistence type="predicted"/>
<evidence type="ECO:0000313" key="1">
    <source>
        <dbReference type="EMBL" id="KAL2049683.1"/>
    </source>
</evidence>
<gene>
    <name evidence="1" type="ORF">ABVK25_010024</name>
</gene>
<evidence type="ECO:0000313" key="2">
    <source>
        <dbReference type="Proteomes" id="UP001590951"/>
    </source>
</evidence>
<dbReference type="Proteomes" id="UP001590951">
    <property type="component" value="Unassembled WGS sequence"/>
</dbReference>
<keyword evidence="2" id="KW-1185">Reference proteome</keyword>
<name>A0ABR4AX36_9LECA</name>
<organism evidence="1 2">
    <name type="scientific">Lepraria finkii</name>
    <dbReference type="NCBI Taxonomy" id="1340010"/>
    <lineage>
        <taxon>Eukaryota</taxon>
        <taxon>Fungi</taxon>
        <taxon>Dikarya</taxon>
        <taxon>Ascomycota</taxon>
        <taxon>Pezizomycotina</taxon>
        <taxon>Lecanoromycetes</taxon>
        <taxon>OSLEUM clade</taxon>
        <taxon>Lecanoromycetidae</taxon>
        <taxon>Lecanorales</taxon>
        <taxon>Lecanorineae</taxon>
        <taxon>Stereocaulaceae</taxon>
        <taxon>Lepraria</taxon>
    </lineage>
</organism>
<dbReference type="EMBL" id="JBHFEH010000059">
    <property type="protein sequence ID" value="KAL2049683.1"/>
    <property type="molecule type" value="Genomic_DNA"/>
</dbReference>
<reference evidence="1 2" key="1">
    <citation type="submission" date="2024-09" db="EMBL/GenBank/DDBJ databases">
        <title>Rethinking Asexuality: The Enigmatic Case of Functional Sexual Genes in Lepraria (Stereocaulaceae).</title>
        <authorList>
            <person name="Doellman M."/>
            <person name="Sun Y."/>
            <person name="Barcenas-Pena A."/>
            <person name="Lumbsch H.T."/>
            <person name="Grewe F."/>
        </authorList>
    </citation>
    <scope>NUCLEOTIDE SEQUENCE [LARGE SCALE GENOMIC DNA]</scope>
    <source>
        <strain evidence="1 2">Grewe 0041</strain>
    </source>
</reference>
<protein>
    <submittedName>
        <fullName evidence="1">Uncharacterized protein</fullName>
    </submittedName>
</protein>
<accession>A0ABR4AX36</accession>